<sequence>MAIKPLSNKEIKDNMRDLKKKLRSTTSHAEEIRKKLKNISVISDDSDLVKNLGKSAHQSFMKPLLNMQPVVLEIIQEKCDSFVKNFNIDNLNELPPKLLYNKTWKESVEDLVEISGEILNTL</sequence>
<gene>
    <name evidence="2" type="ORF">FCALED_LOCUS7076</name>
</gene>
<keyword evidence="1" id="KW-0175">Coiled coil</keyword>
<comment type="caution">
    <text evidence="2">The sequence shown here is derived from an EMBL/GenBank/DDBJ whole genome shotgun (WGS) entry which is preliminary data.</text>
</comment>
<evidence type="ECO:0000313" key="2">
    <source>
        <dbReference type="EMBL" id="CAG8570647.1"/>
    </source>
</evidence>
<dbReference type="EMBL" id="CAJVPQ010001802">
    <property type="protein sequence ID" value="CAG8570647.1"/>
    <property type="molecule type" value="Genomic_DNA"/>
</dbReference>
<organism evidence="2 3">
    <name type="scientific">Funneliformis caledonium</name>
    <dbReference type="NCBI Taxonomy" id="1117310"/>
    <lineage>
        <taxon>Eukaryota</taxon>
        <taxon>Fungi</taxon>
        <taxon>Fungi incertae sedis</taxon>
        <taxon>Mucoromycota</taxon>
        <taxon>Glomeromycotina</taxon>
        <taxon>Glomeromycetes</taxon>
        <taxon>Glomerales</taxon>
        <taxon>Glomeraceae</taxon>
        <taxon>Funneliformis</taxon>
    </lineage>
</organism>
<name>A0A9N9G1H3_9GLOM</name>
<accession>A0A9N9G1H3</accession>
<reference evidence="2" key="1">
    <citation type="submission" date="2021-06" db="EMBL/GenBank/DDBJ databases">
        <authorList>
            <person name="Kallberg Y."/>
            <person name="Tangrot J."/>
            <person name="Rosling A."/>
        </authorList>
    </citation>
    <scope>NUCLEOTIDE SEQUENCE</scope>
    <source>
        <strain evidence="2">UK204</strain>
    </source>
</reference>
<proteinExistence type="predicted"/>
<evidence type="ECO:0000313" key="3">
    <source>
        <dbReference type="Proteomes" id="UP000789570"/>
    </source>
</evidence>
<evidence type="ECO:0000256" key="1">
    <source>
        <dbReference type="SAM" id="Coils"/>
    </source>
</evidence>
<keyword evidence="3" id="KW-1185">Reference proteome</keyword>
<protein>
    <submittedName>
        <fullName evidence="2">3007_t:CDS:1</fullName>
    </submittedName>
</protein>
<dbReference type="Proteomes" id="UP000789570">
    <property type="component" value="Unassembled WGS sequence"/>
</dbReference>
<feature type="coiled-coil region" evidence="1">
    <location>
        <begin position="8"/>
        <end position="35"/>
    </location>
</feature>
<dbReference type="AlphaFoldDB" id="A0A9N9G1H3"/>
<dbReference type="OrthoDB" id="2442738at2759"/>